<organism evidence="1 2">
    <name type="scientific">Paraburkholderia piptadeniae</name>
    <dbReference type="NCBI Taxonomy" id="1701573"/>
    <lineage>
        <taxon>Bacteria</taxon>
        <taxon>Pseudomonadati</taxon>
        <taxon>Pseudomonadota</taxon>
        <taxon>Betaproteobacteria</taxon>
        <taxon>Burkholderiales</taxon>
        <taxon>Burkholderiaceae</taxon>
        <taxon>Paraburkholderia</taxon>
    </lineage>
</organism>
<comment type="caution">
    <text evidence="1">The sequence shown here is derived from an EMBL/GenBank/DDBJ whole genome shotgun (WGS) entry which is preliminary data.</text>
</comment>
<evidence type="ECO:0000313" key="2">
    <source>
        <dbReference type="Proteomes" id="UP000195569"/>
    </source>
</evidence>
<sequence length="22" mass="2429">MDTGYANLALDGKTVIREYLGK</sequence>
<gene>
    <name evidence="1" type="ORF">BN2476_1970003</name>
</gene>
<name>A0A1N7SYT3_9BURK</name>
<dbReference type="EMBL" id="CYGY02000197">
    <property type="protein sequence ID" value="SIT52125.1"/>
    <property type="molecule type" value="Genomic_DNA"/>
</dbReference>
<dbReference type="AlphaFoldDB" id="A0A1N7SYT3"/>
<dbReference type="Proteomes" id="UP000195569">
    <property type="component" value="Unassembled WGS sequence"/>
</dbReference>
<protein>
    <submittedName>
        <fullName evidence="1">Uncharacterized protein</fullName>
    </submittedName>
</protein>
<evidence type="ECO:0000313" key="1">
    <source>
        <dbReference type="EMBL" id="SIT52125.1"/>
    </source>
</evidence>
<proteinExistence type="predicted"/>
<reference evidence="1" key="1">
    <citation type="submission" date="2016-12" db="EMBL/GenBank/DDBJ databases">
        <authorList>
            <person name="Moulin L."/>
        </authorList>
    </citation>
    <scope>NUCLEOTIDE SEQUENCE [LARGE SCALE GENOMIC DNA]</scope>
    <source>
        <strain evidence="1">STM 7183</strain>
    </source>
</reference>
<keyword evidence="2" id="KW-1185">Reference proteome</keyword>
<accession>A0A1N7SYT3</accession>